<dbReference type="OrthoDB" id="10248838at2759"/>
<keyword evidence="6" id="KW-0508">mRNA splicing</keyword>
<evidence type="ECO:0000256" key="9">
    <source>
        <dbReference type="ARBA" id="ARBA00025892"/>
    </source>
</evidence>
<dbReference type="PANTHER" id="PTHR11021:SF0">
    <property type="entry name" value="SMALL NUCLEAR RIBONUCLEOPROTEIN F"/>
    <property type="match status" value="1"/>
</dbReference>
<keyword evidence="3" id="KW-0507">mRNA processing</keyword>
<name>A0A9W9TWJ0_9EURO</name>
<evidence type="ECO:0000313" key="13">
    <source>
        <dbReference type="EMBL" id="KAJ5246426.1"/>
    </source>
</evidence>
<evidence type="ECO:0000256" key="2">
    <source>
        <dbReference type="ARBA" id="ARBA00007927"/>
    </source>
</evidence>
<dbReference type="InterPro" id="IPR047575">
    <property type="entry name" value="Sm"/>
</dbReference>
<dbReference type="PROSITE" id="PS52002">
    <property type="entry name" value="SM"/>
    <property type="match status" value="1"/>
</dbReference>
<dbReference type="GO" id="GO:0071013">
    <property type="term" value="C:catalytic step 2 spliceosome"/>
    <property type="evidence" value="ECO:0007669"/>
    <property type="project" value="TreeGrafter"/>
</dbReference>
<evidence type="ECO:0000256" key="8">
    <source>
        <dbReference type="ARBA" id="ARBA00023274"/>
    </source>
</evidence>
<reference evidence="13" key="2">
    <citation type="journal article" date="2023" name="IMA Fungus">
        <title>Comparative genomic study of the Penicillium genus elucidates a diverse pangenome and 15 lateral gene transfer events.</title>
        <authorList>
            <person name="Petersen C."/>
            <person name="Sorensen T."/>
            <person name="Nielsen M.R."/>
            <person name="Sondergaard T.E."/>
            <person name="Sorensen J.L."/>
            <person name="Fitzpatrick D.A."/>
            <person name="Frisvad J.C."/>
            <person name="Nielsen K.L."/>
        </authorList>
    </citation>
    <scope>NUCLEOTIDE SEQUENCE</scope>
    <source>
        <strain evidence="13">IBT 19713</strain>
    </source>
</reference>
<dbReference type="CDD" id="cd01722">
    <property type="entry name" value="Sm_F"/>
    <property type="match status" value="1"/>
</dbReference>
<dbReference type="RefSeq" id="XP_058333847.1">
    <property type="nucleotide sequence ID" value="XM_058470706.1"/>
</dbReference>
<dbReference type="GeneID" id="83198009"/>
<organism evidence="13 14">
    <name type="scientific">Penicillium chermesinum</name>
    <dbReference type="NCBI Taxonomy" id="63820"/>
    <lineage>
        <taxon>Eukaryota</taxon>
        <taxon>Fungi</taxon>
        <taxon>Dikarya</taxon>
        <taxon>Ascomycota</taxon>
        <taxon>Pezizomycotina</taxon>
        <taxon>Eurotiomycetes</taxon>
        <taxon>Eurotiomycetidae</taxon>
        <taxon>Eurotiales</taxon>
        <taxon>Aspergillaceae</taxon>
        <taxon>Penicillium</taxon>
    </lineage>
</organism>
<evidence type="ECO:0000256" key="7">
    <source>
        <dbReference type="ARBA" id="ARBA00023242"/>
    </source>
</evidence>
<dbReference type="AlphaFoldDB" id="A0A9W9TWJ0"/>
<comment type="subunit">
    <text evidence="9">Component of the heptameric LSM1-LSM7 complex, which consists of LSM1, LSM2, LSM3, LSM4, LSM5, LSM6 and LSM7. Component of the heptameric LSM2-LSM8 complex, which consists of LSM2, LSM3, LSM4, LSM5, LSM6, LSM7 and LSM8. The LSm subunits form a seven-membered ring structure with a doughnut shape.</text>
</comment>
<accession>A0A9W9TWJ0</accession>
<feature type="domain" description="Sm" evidence="12">
    <location>
        <begin position="59"/>
        <end position="132"/>
    </location>
</feature>
<dbReference type="Proteomes" id="UP001150941">
    <property type="component" value="Unassembled WGS sequence"/>
</dbReference>
<evidence type="ECO:0000256" key="5">
    <source>
        <dbReference type="ARBA" id="ARBA00022884"/>
    </source>
</evidence>
<dbReference type="GO" id="GO:0005685">
    <property type="term" value="C:U1 snRNP"/>
    <property type="evidence" value="ECO:0007669"/>
    <property type="project" value="TreeGrafter"/>
</dbReference>
<dbReference type="InterPro" id="IPR010920">
    <property type="entry name" value="LSM_dom_sf"/>
</dbReference>
<comment type="subcellular location">
    <subcellularLocation>
        <location evidence="1">Nucleus</location>
    </subcellularLocation>
</comment>
<dbReference type="GO" id="GO:0003723">
    <property type="term" value="F:RNA binding"/>
    <property type="evidence" value="ECO:0007669"/>
    <property type="project" value="UniProtKB-KW"/>
</dbReference>
<evidence type="ECO:0000256" key="11">
    <source>
        <dbReference type="SAM" id="MobiDB-lite"/>
    </source>
</evidence>
<evidence type="ECO:0000256" key="1">
    <source>
        <dbReference type="ARBA" id="ARBA00004123"/>
    </source>
</evidence>
<feature type="compositionally biased region" description="Polar residues" evidence="11">
    <location>
        <begin position="42"/>
        <end position="57"/>
    </location>
</feature>
<keyword evidence="14" id="KW-1185">Reference proteome</keyword>
<reference evidence="13" key="1">
    <citation type="submission" date="2022-11" db="EMBL/GenBank/DDBJ databases">
        <authorList>
            <person name="Petersen C."/>
        </authorList>
    </citation>
    <scope>NUCLEOTIDE SEQUENCE</scope>
    <source>
        <strain evidence="13">IBT 19713</strain>
    </source>
</reference>
<evidence type="ECO:0000256" key="4">
    <source>
        <dbReference type="ARBA" id="ARBA00022728"/>
    </source>
</evidence>
<sequence>MSVSSPPKDSSQTIMGSGPEESTTESSNEGQETSTVKGEESGSPSNTDTSSLSQLNPLNPRPFLQNSVGTEVIIRLKWGQAEYKGLLQSVDSYMNILLANAEEYVDGELTSALGSVLIRCNNVLWIGSAKDVEMTNMEYR</sequence>
<dbReference type="GO" id="GO:0034715">
    <property type="term" value="C:pICln-Sm protein complex"/>
    <property type="evidence" value="ECO:0007669"/>
    <property type="project" value="TreeGrafter"/>
</dbReference>
<feature type="compositionally biased region" description="Low complexity" evidence="11">
    <location>
        <begin position="16"/>
        <end position="35"/>
    </location>
</feature>
<evidence type="ECO:0000256" key="6">
    <source>
        <dbReference type="ARBA" id="ARBA00023187"/>
    </source>
</evidence>
<gene>
    <name evidence="13" type="ORF">N7468_001409</name>
</gene>
<dbReference type="Pfam" id="PF01423">
    <property type="entry name" value="LSM"/>
    <property type="match status" value="1"/>
</dbReference>
<dbReference type="SMART" id="SM00651">
    <property type="entry name" value="Sm"/>
    <property type="match status" value="1"/>
</dbReference>
<evidence type="ECO:0000256" key="10">
    <source>
        <dbReference type="ARBA" id="ARBA00030144"/>
    </source>
</evidence>
<dbReference type="GO" id="GO:0000398">
    <property type="term" value="P:mRNA splicing, via spliceosome"/>
    <property type="evidence" value="ECO:0007669"/>
    <property type="project" value="InterPro"/>
</dbReference>
<dbReference type="PANTHER" id="PTHR11021">
    <property type="entry name" value="SMALL NUCLEAR RIBONUCLEOPROTEIN F SNRNP-F"/>
    <property type="match status" value="1"/>
</dbReference>
<proteinExistence type="inferred from homology"/>
<dbReference type="InterPro" id="IPR001163">
    <property type="entry name" value="Sm_dom_euk/arc"/>
</dbReference>
<keyword evidence="8" id="KW-0687">Ribonucleoprotein</keyword>
<comment type="similarity">
    <text evidence="2">Belongs to the snRNP Sm proteins family. SmF/LSm6 subfamily.</text>
</comment>
<feature type="region of interest" description="Disordered" evidence="11">
    <location>
        <begin position="1"/>
        <end position="64"/>
    </location>
</feature>
<dbReference type="Gene3D" id="2.30.30.100">
    <property type="match status" value="1"/>
</dbReference>
<keyword evidence="5" id="KW-0694">RNA-binding</keyword>
<dbReference type="SUPFAM" id="SSF50182">
    <property type="entry name" value="Sm-like ribonucleoproteins"/>
    <property type="match status" value="1"/>
</dbReference>
<comment type="caution">
    <text evidence="13">The sequence shown here is derived from an EMBL/GenBank/DDBJ whole genome shotgun (WGS) entry which is preliminary data.</text>
</comment>
<evidence type="ECO:0000313" key="14">
    <source>
        <dbReference type="Proteomes" id="UP001150941"/>
    </source>
</evidence>
<keyword evidence="4" id="KW-0747">Spliceosome</keyword>
<evidence type="ECO:0000256" key="3">
    <source>
        <dbReference type="ARBA" id="ARBA00022664"/>
    </source>
</evidence>
<dbReference type="EMBL" id="JAPQKS010000002">
    <property type="protein sequence ID" value="KAJ5246426.1"/>
    <property type="molecule type" value="Genomic_DNA"/>
</dbReference>
<protein>
    <recommendedName>
        <fullName evidence="10">Sm protein F</fullName>
    </recommendedName>
</protein>
<evidence type="ECO:0000259" key="12">
    <source>
        <dbReference type="PROSITE" id="PS52002"/>
    </source>
</evidence>
<feature type="compositionally biased region" description="Polar residues" evidence="11">
    <location>
        <begin position="1"/>
        <end position="15"/>
    </location>
</feature>
<dbReference type="InterPro" id="IPR016487">
    <property type="entry name" value="Lsm6/sSmF"/>
</dbReference>
<dbReference type="InterPro" id="IPR034100">
    <property type="entry name" value="Sm_F"/>
</dbReference>
<keyword evidence="7" id="KW-0539">Nucleus</keyword>